<dbReference type="InterPro" id="IPR027417">
    <property type="entry name" value="P-loop_NTPase"/>
</dbReference>
<keyword evidence="3" id="KW-0547">Nucleotide-binding</keyword>
<keyword evidence="2" id="KW-0677">Repeat</keyword>
<protein>
    <submittedName>
        <fullName evidence="7">Uncharacterized protein</fullName>
    </submittedName>
</protein>
<evidence type="ECO:0000256" key="2">
    <source>
        <dbReference type="ARBA" id="ARBA00022737"/>
    </source>
</evidence>
<feature type="domain" description="ABC-transporter extension" evidence="5">
    <location>
        <begin position="147"/>
        <end position="216"/>
    </location>
</feature>
<dbReference type="InterPro" id="IPR058770">
    <property type="entry name" value="PWI_ABCF3"/>
</dbReference>
<evidence type="ECO:0000313" key="7">
    <source>
        <dbReference type="EMBL" id="KAK8780432.1"/>
    </source>
</evidence>
<comment type="similarity">
    <text evidence="1">Belongs to the ABC transporter superfamily. ABCF family. EF3 subfamily.</text>
</comment>
<dbReference type="Pfam" id="PF26051">
    <property type="entry name" value="PWI_ABCF3"/>
    <property type="match status" value="1"/>
</dbReference>
<dbReference type="Proteomes" id="UP001321473">
    <property type="component" value="Unassembled WGS sequence"/>
</dbReference>
<feature type="domain" description="ABCF3 PWI-like helical bundle" evidence="6">
    <location>
        <begin position="1"/>
        <end position="74"/>
    </location>
</feature>
<dbReference type="PANTHER" id="PTHR19211">
    <property type="entry name" value="ATP-BINDING TRANSPORT PROTEIN-RELATED"/>
    <property type="match status" value="1"/>
</dbReference>
<dbReference type="InterPro" id="IPR032781">
    <property type="entry name" value="ABC_tran_Xtn"/>
</dbReference>
<evidence type="ECO:0000313" key="8">
    <source>
        <dbReference type="Proteomes" id="UP001321473"/>
    </source>
</evidence>
<reference evidence="7 8" key="1">
    <citation type="journal article" date="2023" name="Arcadia Sci">
        <title>De novo assembly of a long-read Amblyomma americanum tick genome.</title>
        <authorList>
            <person name="Chou S."/>
            <person name="Poskanzer K.E."/>
            <person name="Rollins M."/>
            <person name="Thuy-Boun P.S."/>
        </authorList>
    </citation>
    <scope>NUCLEOTIDE SEQUENCE [LARGE SCALE GENOMIC DNA]</scope>
    <source>
        <strain evidence="7">F_SG_1</strain>
        <tissue evidence="7">Salivary glands</tissue>
    </source>
</reference>
<name>A0AAQ4F0Z0_AMBAM</name>
<dbReference type="SUPFAM" id="SSF52540">
    <property type="entry name" value="P-loop containing nucleoside triphosphate hydrolases"/>
    <property type="match status" value="1"/>
</dbReference>
<comment type="caution">
    <text evidence="7">The sequence shown here is derived from an EMBL/GenBank/DDBJ whole genome shotgun (WGS) entry which is preliminary data.</text>
</comment>
<dbReference type="EMBL" id="JARKHS020008865">
    <property type="protein sequence ID" value="KAK8780432.1"/>
    <property type="molecule type" value="Genomic_DNA"/>
</dbReference>
<evidence type="ECO:0000256" key="4">
    <source>
        <dbReference type="ARBA" id="ARBA00022840"/>
    </source>
</evidence>
<dbReference type="GO" id="GO:0005524">
    <property type="term" value="F:ATP binding"/>
    <property type="evidence" value="ECO:0007669"/>
    <property type="project" value="UniProtKB-KW"/>
</dbReference>
<organism evidence="7 8">
    <name type="scientific">Amblyomma americanum</name>
    <name type="common">Lone star tick</name>
    <dbReference type="NCBI Taxonomy" id="6943"/>
    <lineage>
        <taxon>Eukaryota</taxon>
        <taxon>Metazoa</taxon>
        <taxon>Ecdysozoa</taxon>
        <taxon>Arthropoda</taxon>
        <taxon>Chelicerata</taxon>
        <taxon>Arachnida</taxon>
        <taxon>Acari</taxon>
        <taxon>Parasitiformes</taxon>
        <taxon>Ixodida</taxon>
        <taxon>Ixodoidea</taxon>
        <taxon>Ixodidae</taxon>
        <taxon>Amblyomminae</taxon>
        <taxon>Amblyomma</taxon>
    </lineage>
</organism>
<dbReference type="Pfam" id="PF12848">
    <property type="entry name" value="ABC_tran_Xtn"/>
    <property type="match status" value="1"/>
</dbReference>
<dbReference type="PANTHER" id="PTHR19211:SF117">
    <property type="entry name" value="ATP-BINDING CASSETTE SUB-FAMILY F MEMBER 3"/>
    <property type="match status" value="1"/>
</dbReference>
<dbReference type="AlphaFoldDB" id="A0AAQ4F0Z0"/>
<sequence length="216" mass="24785">MEAVEDVLSDAFPDIDEDLFDYLEGVLDGGKEDFSTCDEVYDAVGEMLLEIAGDTKDENEIREICARLLHVMKGETDTQNGGMHSAPAKVLNAPVQLKALAAEFETSTDEVQSIWMKQRDNSLDWPTTLLVVSHDRLFLDTVPTDILHFHSHQIVPYRGNYDNFVKVMTERVKNQQREYEAQQQYKAHVQVFIDRFRFNAKRASLVQSKLKMLEKL</sequence>
<evidence type="ECO:0000256" key="1">
    <source>
        <dbReference type="ARBA" id="ARBA00011054"/>
    </source>
</evidence>
<evidence type="ECO:0000259" key="6">
    <source>
        <dbReference type="Pfam" id="PF26051"/>
    </source>
</evidence>
<evidence type="ECO:0000259" key="5">
    <source>
        <dbReference type="Pfam" id="PF12848"/>
    </source>
</evidence>
<keyword evidence="8" id="KW-1185">Reference proteome</keyword>
<proteinExistence type="inferred from homology"/>
<dbReference type="InterPro" id="IPR050611">
    <property type="entry name" value="ABCF"/>
</dbReference>
<gene>
    <name evidence="7" type="ORF">V5799_018231</name>
</gene>
<accession>A0AAQ4F0Z0</accession>
<evidence type="ECO:0000256" key="3">
    <source>
        <dbReference type="ARBA" id="ARBA00022741"/>
    </source>
</evidence>
<dbReference type="Gene3D" id="3.40.50.300">
    <property type="entry name" value="P-loop containing nucleotide triphosphate hydrolases"/>
    <property type="match status" value="1"/>
</dbReference>
<keyword evidence="4" id="KW-0067">ATP-binding</keyword>